<keyword evidence="3" id="KW-0067">ATP-binding</keyword>
<feature type="region of interest" description="Disordered" evidence="6">
    <location>
        <begin position="371"/>
        <end position="403"/>
    </location>
</feature>
<evidence type="ECO:0000313" key="7">
    <source>
        <dbReference type="EMBL" id="CBJ31412.1"/>
    </source>
</evidence>
<evidence type="ECO:0000256" key="1">
    <source>
        <dbReference type="ARBA" id="ARBA00022598"/>
    </source>
</evidence>
<evidence type="ECO:0000256" key="5">
    <source>
        <dbReference type="ARBA" id="ARBA00049274"/>
    </source>
</evidence>
<dbReference type="GO" id="GO:0036064">
    <property type="term" value="C:ciliary basal body"/>
    <property type="evidence" value="ECO:0007669"/>
    <property type="project" value="TreeGrafter"/>
</dbReference>
<dbReference type="Pfam" id="PF03133">
    <property type="entry name" value="TTL"/>
    <property type="match status" value="1"/>
</dbReference>
<feature type="compositionally biased region" description="Low complexity" evidence="6">
    <location>
        <begin position="815"/>
        <end position="853"/>
    </location>
</feature>
<dbReference type="EMBL" id="FN649741">
    <property type="protein sequence ID" value="CBJ31412.1"/>
    <property type="molecule type" value="Genomic_DNA"/>
</dbReference>
<feature type="compositionally biased region" description="Acidic residues" evidence="6">
    <location>
        <begin position="219"/>
        <end position="229"/>
    </location>
</feature>
<dbReference type="AlphaFoldDB" id="D7FTM1"/>
<dbReference type="eggNOG" id="KOG2156">
    <property type="taxonomic scope" value="Eukaryota"/>
</dbReference>
<comment type="catalytic activity">
    <reaction evidence="5">
        <text>L-glutamyl-[protein] + L-glutamate + ATP = gamma-L-glutamyl-L-glutamyl-[protein] + ADP + phosphate + H(+)</text>
        <dbReference type="Rhea" id="RHEA:60144"/>
        <dbReference type="Rhea" id="RHEA-COMP:10208"/>
        <dbReference type="Rhea" id="RHEA-COMP:15517"/>
        <dbReference type="ChEBI" id="CHEBI:15378"/>
        <dbReference type="ChEBI" id="CHEBI:29973"/>
        <dbReference type="ChEBI" id="CHEBI:29985"/>
        <dbReference type="ChEBI" id="CHEBI:30616"/>
        <dbReference type="ChEBI" id="CHEBI:43474"/>
        <dbReference type="ChEBI" id="CHEBI:143622"/>
        <dbReference type="ChEBI" id="CHEBI:456216"/>
    </reaction>
    <physiologicalReaction direction="left-to-right" evidence="5">
        <dbReference type="Rhea" id="RHEA:60145"/>
    </physiologicalReaction>
</comment>
<sequence length="1137" mass="118744">MSAAGTTTTAAQQEPGRERRERALRLPQQRPSGDGGGDSSTGPEGNDNDDYDDDCRDGGRSDESTQFGGASAEWSDTASDASDASVCGGDGGGGGGGGGGGDAISSSPDANGSSSSCCRSGRSSRTGDVARRRRKPKAIAATHTDPGYNDNAAAAARMRERRRRRRGVGEEGAAEGGSRSNEGDGSDAGYAQDVDSTTSPSDSDNDSDNDGSGSSSSDGDADADADDPLEPIPGEVKLVPSMFPDRSPTVFFEYPKELGMARFNNVYFSEPLGSRRLLFKCHWERNSVKNAFFRAGFSRTRSTMSWTASWGKHPTREGFRNLNRFQKINHFPGSWCIGRKDRLMRTLARHKREMNGAAAAAAVAAAATAPASGGVQKGGGSVGGGGGGGGSRSGGGGAAEGPAAGSLVDITPDGFVLPGDRRAWLKAVEAEPRAIWIVKPPASSCGRGIRVINKGGVGGVSKSKKGLVQEGLVRFSTKRYSLRNLRSRFTHLTNYSINKKSGSFQGPDNSDGQEAKESTTASKWALTFFWKYLEKALGKRKSDEVQRSIEDVVLRTMVAADGDMTTHSHQFTRHRGCCYELFGFDVLLDEVLKPWLLEVNISPSLFGSSALDRRIKGTLMADIFHLVGFRPFDRMALRREERREAKHIPGTRRAVRAVAGRPQDAWRRCQTPASINLGELGEEEWEVIRDTEDEQHRAGHFRVLYPTAENVTRLWPIFRSPRFLNGVLARWVLTGGLTNPTNRQDIGLIAERLATLAKSQGGKGLSSTGSGVIAGGGSKGPKGKGRGLWEETNSNATTVVATRGGGVARLGDELPGSSPWSGSGGERPASSATSRASRPSAARRPPCRASAAAVPSTAATAKVAAAAAAAAGGTQQQMHRQQHGSSQHLSSEGRGGGGRVDGRRADKVAAAPGGGRGAVAGHNVVGGAERPSRVVPRLQLRRAESRLALAPSLLTLRTPVVLSSSSRRGGGAAALSGSGSREGGSDAAPRRRRASSASSSRPPSTHRLDGSGTKEVATAVAGNGDDPFATGLVSFRYAGATSSTDGPASFRSFSGASLRCRAVSLADSRQQGASGRIVDSMASVTNGGAPPSDAEPARGGGARESTNAGALTTREELFPGAAAASGRGLSVADCVRP</sequence>
<reference evidence="7 8" key="1">
    <citation type="journal article" date="2010" name="Nature">
        <title>The Ectocarpus genome and the independent evolution of multicellularity in brown algae.</title>
        <authorList>
            <person name="Cock J.M."/>
            <person name="Sterck L."/>
            <person name="Rouze P."/>
            <person name="Scornet D."/>
            <person name="Allen A.E."/>
            <person name="Amoutzias G."/>
            <person name="Anthouard V."/>
            <person name="Artiguenave F."/>
            <person name="Aury J.M."/>
            <person name="Badger J.H."/>
            <person name="Beszteri B."/>
            <person name="Billiau K."/>
            <person name="Bonnet E."/>
            <person name="Bothwell J.H."/>
            <person name="Bowler C."/>
            <person name="Boyen C."/>
            <person name="Brownlee C."/>
            <person name="Carrano C.J."/>
            <person name="Charrier B."/>
            <person name="Cho G.Y."/>
            <person name="Coelho S.M."/>
            <person name="Collen J."/>
            <person name="Corre E."/>
            <person name="Da Silva C."/>
            <person name="Delage L."/>
            <person name="Delaroque N."/>
            <person name="Dittami S.M."/>
            <person name="Doulbeau S."/>
            <person name="Elias M."/>
            <person name="Farnham G."/>
            <person name="Gachon C.M."/>
            <person name="Gschloessl B."/>
            <person name="Heesch S."/>
            <person name="Jabbari K."/>
            <person name="Jubin C."/>
            <person name="Kawai H."/>
            <person name="Kimura K."/>
            <person name="Kloareg B."/>
            <person name="Kupper F.C."/>
            <person name="Lang D."/>
            <person name="Le Bail A."/>
            <person name="Leblanc C."/>
            <person name="Lerouge P."/>
            <person name="Lohr M."/>
            <person name="Lopez P.J."/>
            <person name="Martens C."/>
            <person name="Maumus F."/>
            <person name="Michel G."/>
            <person name="Miranda-Saavedra D."/>
            <person name="Morales J."/>
            <person name="Moreau H."/>
            <person name="Motomura T."/>
            <person name="Nagasato C."/>
            <person name="Napoli C.A."/>
            <person name="Nelson D.R."/>
            <person name="Nyvall-Collen P."/>
            <person name="Peters A.F."/>
            <person name="Pommier C."/>
            <person name="Potin P."/>
            <person name="Poulain J."/>
            <person name="Quesneville H."/>
            <person name="Read B."/>
            <person name="Rensing S.A."/>
            <person name="Ritter A."/>
            <person name="Rousvoal S."/>
            <person name="Samanta M."/>
            <person name="Samson G."/>
            <person name="Schroeder D.C."/>
            <person name="Segurens B."/>
            <person name="Strittmatter M."/>
            <person name="Tonon T."/>
            <person name="Tregear J.W."/>
            <person name="Valentin K."/>
            <person name="von Dassow P."/>
            <person name="Yamagishi T."/>
            <person name="Van de Peer Y."/>
            <person name="Wincker P."/>
        </authorList>
    </citation>
    <scope>NUCLEOTIDE SEQUENCE [LARGE SCALE GENOMIC DNA]</scope>
    <source>
        <strain evidence="8">Ec32 / CCAP1310/4</strain>
    </source>
</reference>
<keyword evidence="8" id="KW-1185">Reference proteome</keyword>
<feature type="compositionally biased region" description="Polar residues" evidence="6">
    <location>
        <begin position="873"/>
        <end position="890"/>
    </location>
</feature>
<organism evidence="7 8">
    <name type="scientific">Ectocarpus siliculosus</name>
    <name type="common">Brown alga</name>
    <name type="synonym">Conferva siliculosa</name>
    <dbReference type="NCBI Taxonomy" id="2880"/>
    <lineage>
        <taxon>Eukaryota</taxon>
        <taxon>Sar</taxon>
        <taxon>Stramenopiles</taxon>
        <taxon>Ochrophyta</taxon>
        <taxon>PX clade</taxon>
        <taxon>Phaeophyceae</taxon>
        <taxon>Ectocarpales</taxon>
        <taxon>Ectocarpaceae</taxon>
        <taxon>Ectocarpus</taxon>
    </lineage>
</organism>
<dbReference type="Proteomes" id="UP000002630">
    <property type="component" value="Linkage Group LG16"/>
</dbReference>
<feature type="compositionally biased region" description="Low complexity" evidence="6">
    <location>
        <begin position="105"/>
        <end position="124"/>
    </location>
</feature>
<evidence type="ECO:0000256" key="6">
    <source>
        <dbReference type="SAM" id="MobiDB-lite"/>
    </source>
</evidence>
<dbReference type="GO" id="GO:0005524">
    <property type="term" value="F:ATP binding"/>
    <property type="evidence" value="ECO:0007669"/>
    <property type="project" value="UniProtKB-KW"/>
</dbReference>
<feature type="compositionally biased region" description="Gly residues" evidence="6">
    <location>
        <begin position="88"/>
        <end position="102"/>
    </location>
</feature>
<feature type="region of interest" description="Disordered" evidence="6">
    <location>
        <begin position="1"/>
        <end position="240"/>
    </location>
</feature>
<dbReference type="SUPFAM" id="SSF56059">
    <property type="entry name" value="Glutathione synthetase ATP-binding domain-like"/>
    <property type="match status" value="1"/>
</dbReference>
<name>D7FTM1_ECTSI</name>
<dbReference type="PROSITE" id="PS51221">
    <property type="entry name" value="TTL"/>
    <property type="match status" value="1"/>
</dbReference>
<evidence type="ECO:0000256" key="2">
    <source>
        <dbReference type="ARBA" id="ARBA00022741"/>
    </source>
</evidence>
<dbReference type="GO" id="GO:0000226">
    <property type="term" value="P:microtubule cytoskeleton organization"/>
    <property type="evidence" value="ECO:0007669"/>
    <property type="project" value="TreeGrafter"/>
</dbReference>
<accession>D7FTM1</accession>
<protein>
    <recommendedName>
        <fullName evidence="4">Tubulin--tyrosine ligase-like protein 5</fullName>
    </recommendedName>
</protein>
<dbReference type="Gene3D" id="3.30.470.20">
    <property type="entry name" value="ATP-grasp fold, B domain"/>
    <property type="match status" value="1"/>
</dbReference>
<dbReference type="GO" id="GO:0070740">
    <property type="term" value="F:tubulin-glutamic acid ligase activity"/>
    <property type="evidence" value="ECO:0007669"/>
    <property type="project" value="TreeGrafter"/>
</dbReference>
<dbReference type="InParanoid" id="D7FTM1"/>
<feature type="region of interest" description="Disordered" evidence="6">
    <location>
        <begin position="1081"/>
        <end position="1109"/>
    </location>
</feature>
<dbReference type="PANTHER" id="PTHR12241:SF145">
    <property type="entry name" value="TUBULIN POLYGLUTAMYLASE TTLL5"/>
    <property type="match status" value="1"/>
</dbReference>
<evidence type="ECO:0000256" key="3">
    <source>
        <dbReference type="ARBA" id="ARBA00022840"/>
    </source>
</evidence>
<evidence type="ECO:0000256" key="4">
    <source>
        <dbReference type="ARBA" id="ARBA00041448"/>
    </source>
</evidence>
<dbReference type="InterPro" id="IPR004344">
    <property type="entry name" value="TTL/TTLL_fam"/>
</dbReference>
<feature type="region of interest" description="Disordered" evidence="6">
    <location>
        <begin position="870"/>
        <end position="925"/>
    </location>
</feature>
<feature type="compositionally biased region" description="Acidic residues" evidence="6">
    <location>
        <begin position="46"/>
        <end position="55"/>
    </location>
</feature>
<dbReference type="OrthoDB" id="202825at2759"/>
<dbReference type="EMBL" id="FN648434">
    <property type="protein sequence ID" value="CBJ31412.1"/>
    <property type="molecule type" value="Genomic_DNA"/>
</dbReference>
<evidence type="ECO:0000313" key="8">
    <source>
        <dbReference type="Proteomes" id="UP000002630"/>
    </source>
</evidence>
<feature type="region of interest" description="Disordered" evidence="6">
    <location>
        <begin position="759"/>
        <end position="853"/>
    </location>
</feature>
<feature type="compositionally biased region" description="Low complexity" evidence="6">
    <location>
        <begin position="963"/>
        <end position="979"/>
    </location>
</feature>
<feature type="region of interest" description="Disordered" evidence="6">
    <location>
        <begin position="963"/>
        <end position="1023"/>
    </location>
</feature>
<gene>
    <name evidence="7" type="ORF">Esi_0252_0022</name>
</gene>
<keyword evidence="2" id="KW-0547">Nucleotide-binding</keyword>
<feature type="compositionally biased region" description="Gly residues" evidence="6">
    <location>
        <begin position="375"/>
        <end position="399"/>
    </location>
</feature>
<proteinExistence type="predicted"/>
<feature type="compositionally biased region" description="Low complexity" evidence="6">
    <location>
        <begin position="1"/>
        <end position="11"/>
    </location>
</feature>
<dbReference type="GO" id="GO:0015631">
    <property type="term" value="F:tubulin binding"/>
    <property type="evidence" value="ECO:0007669"/>
    <property type="project" value="TreeGrafter"/>
</dbReference>
<feature type="compositionally biased region" description="Polar residues" evidence="6">
    <location>
        <begin position="791"/>
        <end position="800"/>
    </location>
</feature>
<feature type="compositionally biased region" description="Basic and acidic residues" evidence="6">
    <location>
        <begin position="15"/>
        <end position="24"/>
    </location>
</feature>
<dbReference type="PANTHER" id="PTHR12241">
    <property type="entry name" value="TUBULIN POLYGLUTAMYLASE"/>
    <property type="match status" value="1"/>
</dbReference>
<keyword evidence="1" id="KW-0436">Ligase</keyword>
<feature type="compositionally biased region" description="Low complexity" evidence="6">
    <location>
        <begin position="70"/>
        <end position="85"/>
    </location>
</feature>